<dbReference type="Proteomes" id="UP001219525">
    <property type="component" value="Unassembled WGS sequence"/>
</dbReference>
<keyword evidence="2" id="KW-1185">Reference proteome</keyword>
<sequence length="139" mass="15494">GILYAAHSKNLDMYTEGFPPPEIAAGAHIGDEREDLQLTESATVLAVLLQFVHKQRQPPSSLWDFDPLAGVAEAAEKYQVYSVMQVCYIRMDCRLAMAYAQKHNYPQLGDASAQLTLSTPLKDVEAIFQDVPHVFIAWV</sequence>
<dbReference type="EMBL" id="JARJCW010000035">
    <property type="protein sequence ID" value="KAJ7207893.1"/>
    <property type="molecule type" value="Genomic_DNA"/>
</dbReference>
<evidence type="ECO:0000313" key="2">
    <source>
        <dbReference type="Proteomes" id="UP001219525"/>
    </source>
</evidence>
<comment type="caution">
    <text evidence="1">The sequence shown here is derived from an EMBL/GenBank/DDBJ whole genome shotgun (WGS) entry which is preliminary data.</text>
</comment>
<organism evidence="1 2">
    <name type="scientific">Mycena pura</name>
    <dbReference type="NCBI Taxonomy" id="153505"/>
    <lineage>
        <taxon>Eukaryota</taxon>
        <taxon>Fungi</taxon>
        <taxon>Dikarya</taxon>
        <taxon>Basidiomycota</taxon>
        <taxon>Agaricomycotina</taxon>
        <taxon>Agaricomycetes</taxon>
        <taxon>Agaricomycetidae</taxon>
        <taxon>Agaricales</taxon>
        <taxon>Marasmiineae</taxon>
        <taxon>Mycenaceae</taxon>
        <taxon>Mycena</taxon>
    </lineage>
</organism>
<evidence type="ECO:0000313" key="1">
    <source>
        <dbReference type="EMBL" id="KAJ7207893.1"/>
    </source>
</evidence>
<accession>A0AAD6YBS1</accession>
<protein>
    <submittedName>
        <fullName evidence="1">Uncharacterized protein</fullName>
    </submittedName>
</protein>
<name>A0AAD6YBS1_9AGAR</name>
<dbReference type="AlphaFoldDB" id="A0AAD6YBS1"/>
<proteinExistence type="predicted"/>
<feature type="non-terminal residue" evidence="1">
    <location>
        <position position="139"/>
    </location>
</feature>
<reference evidence="1" key="1">
    <citation type="submission" date="2023-03" db="EMBL/GenBank/DDBJ databases">
        <title>Massive genome expansion in bonnet fungi (Mycena s.s.) driven by repeated elements and novel gene families across ecological guilds.</title>
        <authorList>
            <consortium name="Lawrence Berkeley National Laboratory"/>
            <person name="Harder C.B."/>
            <person name="Miyauchi S."/>
            <person name="Viragh M."/>
            <person name="Kuo A."/>
            <person name="Thoen E."/>
            <person name="Andreopoulos B."/>
            <person name="Lu D."/>
            <person name="Skrede I."/>
            <person name="Drula E."/>
            <person name="Henrissat B."/>
            <person name="Morin E."/>
            <person name="Kohler A."/>
            <person name="Barry K."/>
            <person name="LaButti K."/>
            <person name="Morin E."/>
            <person name="Salamov A."/>
            <person name="Lipzen A."/>
            <person name="Mereny Z."/>
            <person name="Hegedus B."/>
            <person name="Baldrian P."/>
            <person name="Stursova M."/>
            <person name="Weitz H."/>
            <person name="Taylor A."/>
            <person name="Grigoriev I.V."/>
            <person name="Nagy L.G."/>
            <person name="Martin F."/>
            <person name="Kauserud H."/>
        </authorList>
    </citation>
    <scope>NUCLEOTIDE SEQUENCE</scope>
    <source>
        <strain evidence="1">9144</strain>
    </source>
</reference>
<gene>
    <name evidence="1" type="ORF">GGX14DRAFT_312511</name>
</gene>
<feature type="non-terminal residue" evidence="1">
    <location>
        <position position="1"/>
    </location>
</feature>